<protein>
    <submittedName>
        <fullName evidence="1">Uncharacterized protein</fullName>
    </submittedName>
</protein>
<dbReference type="VEuPathDB" id="CryptoDB:Cvel_14051"/>
<evidence type="ECO:0000313" key="1">
    <source>
        <dbReference type="EMBL" id="CEM56057.1"/>
    </source>
</evidence>
<organism evidence="1">
    <name type="scientific">Chromera velia CCMP2878</name>
    <dbReference type="NCBI Taxonomy" id="1169474"/>
    <lineage>
        <taxon>Eukaryota</taxon>
        <taxon>Sar</taxon>
        <taxon>Alveolata</taxon>
        <taxon>Colpodellida</taxon>
        <taxon>Chromeraceae</taxon>
        <taxon>Chromera</taxon>
    </lineage>
</organism>
<gene>
    <name evidence="1" type="ORF">Cvel_14051</name>
</gene>
<reference evidence="1" key="1">
    <citation type="submission" date="2014-11" db="EMBL/GenBank/DDBJ databases">
        <authorList>
            <person name="Otto D Thomas"/>
            <person name="Naeem Raeece"/>
        </authorList>
    </citation>
    <scope>NUCLEOTIDE SEQUENCE</scope>
</reference>
<proteinExistence type="predicted"/>
<dbReference type="PhylomeDB" id="A0A0G4IFZ0"/>
<name>A0A0G4IFZ0_9ALVE</name>
<dbReference type="AlphaFoldDB" id="A0A0G4IFZ0"/>
<sequence length="360" mass="40679">MSGPMPPQEKSSSVDGVPSDFFLNGKQFEGLRTVATRIAGAKTLMERVLTRVPQVPEGSLSHLTDERFEQLCIEMSTFNKQCGAVGTLPHKVYEQFEGGLQALKCLQEYQLWAAGKRDGAPGVQHPESCRSFLIVQNLLMIEGFFSSVFWFFCLPRAAVTTKRADEVLGDERFEGWWFLRENNSGWSRDVGNFNLMGASILTLLIQRWPRLCIQLWKCPAFLWGLKSLIQWQATEALIVKKKTDVRGPQFAYELNSLYHLLAALVNQKMYHKEAVDALNISAPPPGVSKEEKEDLDFSDLIRASYWSVVAGLDAQGNERVNPCQEVELNQRLIRLMEWGSAVRLLGLFSTVEVEQKSERA</sequence>
<dbReference type="EMBL" id="CDMZ01005937">
    <property type="protein sequence ID" value="CEM56057.1"/>
    <property type="molecule type" value="Genomic_DNA"/>
</dbReference>
<accession>A0A0G4IFZ0</accession>